<reference evidence="2 3" key="1">
    <citation type="submission" date="2020-02" db="EMBL/GenBank/DDBJ databases">
        <title>Genomic and physiological characterization of two novel Nitrospinaceae genera.</title>
        <authorList>
            <person name="Mueller A.J."/>
            <person name="Jung M.-Y."/>
            <person name="Strachan C.R."/>
            <person name="Herbold C.W."/>
            <person name="Kirkegaard R.H."/>
            <person name="Daims H."/>
        </authorList>
    </citation>
    <scope>NUCLEOTIDE SEQUENCE [LARGE SCALE GENOMIC DNA]</scope>
    <source>
        <strain evidence="2">EB</strain>
    </source>
</reference>
<dbReference type="Proteomes" id="UP000594688">
    <property type="component" value="Chromosome"/>
</dbReference>
<evidence type="ECO:0000259" key="1">
    <source>
        <dbReference type="Pfam" id="PF01728"/>
    </source>
</evidence>
<dbReference type="InterPro" id="IPR002877">
    <property type="entry name" value="RNA_MeTrfase_FtsJ_dom"/>
</dbReference>
<feature type="domain" description="Ribosomal RNA methyltransferase FtsJ" evidence="1">
    <location>
        <begin position="149"/>
        <end position="237"/>
    </location>
</feature>
<gene>
    <name evidence="2" type="ORF">G3M70_14760</name>
</gene>
<sequence>MLPEIKSAYLLAEGYESQLEQELAGIVGRHGRLFFSDQPPQNVFWAQNIWHNPQTHEIESINHAVRTLKQIQRNWCCYAKDLHRRSALIQEKLPHISAKPVVFPSPLPKATLGSWTLLDKNTLLASPQCSSAFLNGEIYFEEDKTGPPNRAYLKLWEAFTLMESCPKQGEFCIDAGGSPGGWAWTVAKLGARVLSVDRAPLDEKVMNLKEVEFEQGNAFNKKPEDFEKVDWLICDVVCYPEKLLDWVIRWVESGKAQHMIATIKFQGEADYSIAKRFAAIPGSKVQHLFHNKHELTWMWKREG</sequence>
<dbReference type="GO" id="GO:0008168">
    <property type="term" value="F:methyltransferase activity"/>
    <property type="evidence" value="ECO:0007669"/>
    <property type="project" value="InterPro"/>
</dbReference>
<evidence type="ECO:0000313" key="3">
    <source>
        <dbReference type="Proteomes" id="UP000594688"/>
    </source>
</evidence>
<evidence type="ECO:0000313" key="2">
    <source>
        <dbReference type="EMBL" id="QPJ63067.1"/>
    </source>
</evidence>
<proteinExistence type="predicted"/>
<dbReference type="GO" id="GO:0032259">
    <property type="term" value="P:methylation"/>
    <property type="evidence" value="ECO:0007669"/>
    <property type="project" value="InterPro"/>
</dbReference>
<organism evidence="2 3">
    <name type="scientific">Candidatus Nitronauta litoralis</name>
    <dbReference type="NCBI Taxonomy" id="2705533"/>
    <lineage>
        <taxon>Bacteria</taxon>
        <taxon>Pseudomonadati</taxon>
        <taxon>Nitrospinota/Tectimicrobiota group</taxon>
        <taxon>Nitrospinota</taxon>
        <taxon>Nitrospinia</taxon>
        <taxon>Nitrospinales</taxon>
        <taxon>Nitrospinaceae</taxon>
        <taxon>Candidatus Nitronauta</taxon>
    </lineage>
</organism>
<dbReference type="KEGG" id="nli:G3M70_14760"/>
<dbReference type="Gene3D" id="3.40.50.150">
    <property type="entry name" value="Vaccinia Virus protein VP39"/>
    <property type="match status" value="1"/>
</dbReference>
<accession>A0A7T0BYX1</accession>
<dbReference type="AlphaFoldDB" id="A0A7T0BYX1"/>
<name>A0A7T0BYX1_9BACT</name>
<dbReference type="Pfam" id="PF01728">
    <property type="entry name" value="FtsJ"/>
    <property type="match status" value="1"/>
</dbReference>
<protein>
    <recommendedName>
        <fullName evidence="1">Ribosomal RNA methyltransferase FtsJ domain-containing protein</fullName>
    </recommendedName>
</protein>
<dbReference type="PANTHER" id="PTHR37524:SF2">
    <property type="entry name" value="RIBOSOMAL RNA METHYLTRANSFERASE FTSJ DOMAIN-CONTAINING PROTEIN"/>
    <property type="match status" value="1"/>
</dbReference>
<dbReference type="EMBL" id="CP048685">
    <property type="protein sequence ID" value="QPJ63067.1"/>
    <property type="molecule type" value="Genomic_DNA"/>
</dbReference>
<dbReference type="InterPro" id="IPR029063">
    <property type="entry name" value="SAM-dependent_MTases_sf"/>
</dbReference>
<dbReference type="CDD" id="cd02440">
    <property type="entry name" value="AdoMet_MTases"/>
    <property type="match status" value="1"/>
</dbReference>
<dbReference type="PANTHER" id="PTHR37524">
    <property type="entry name" value="RIBOSOMAL RNA LARGE SUBUNIT METHYLTRANSFERASE M"/>
    <property type="match status" value="1"/>
</dbReference>
<dbReference type="SUPFAM" id="SSF53335">
    <property type="entry name" value="S-adenosyl-L-methionine-dependent methyltransferases"/>
    <property type="match status" value="1"/>
</dbReference>